<evidence type="ECO:0000313" key="1">
    <source>
        <dbReference type="EMBL" id="KAB5556110.1"/>
    </source>
</evidence>
<keyword evidence="2" id="KW-1185">Reference proteome</keyword>
<name>A0A5N5MLQ6_9ROSI</name>
<dbReference type="Proteomes" id="UP000326939">
    <property type="component" value="Chromosome 5"/>
</dbReference>
<gene>
    <name evidence="1" type="ORF">DKX38_007019</name>
</gene>
<reference evidence="2" key="1">
    <citation type="journal article" date="2019" name="Gigascience">
        <title>De novo genome assembly of the endangered Acer yangbiense, a plant species with extremely small populations endemic to Yunnan Province, China.</title>
        <authorList>
            <person name="Yang J."/>
            <person name="Wariss H.M."/>
            <person name="Tao L."/>
            <person name="Zhang R."/>
            <person name="Yun Q."/>
            <person name="Hollingsworth P."/>
            <person name="Dao Z."/>
            <person name="Luo G."/>
            <person name="Guo H."/>
            <person name="Ma Y."/>
            <person name="Sun W."/>
        </authorList>
    </citation>
    <scope>NUCLEOTIDE SEQUENCE [LARGE SCALE GENOMIC DNA]</scope>
    <source>
        <strain evidence="2">cv. br00</strain>
    </source>
</reference>
<comment type="caution">
    <text evidence="1">The sequence shown here is derived from an EMBL/GenBank/DDBJ whole genome shotgun (WGS) entry which is preliminary data.</text>
</comment>
<evidence type="ECO:0000313" key="2">
    <source>
        <dbReference type="Proteomes" id="UP000326939"/>
    </source>
</evidence>
<accession>A0A5N5MLQ6</accession>
<dbReference type="EMBL" id="VDCV01000005">
    <property type="protein sequence ID" value="KAB5556110.1"/>
    <property type="molecule type" value="Genomic_DNA"/>
</dbReference>
<protein>
    <submittedName>
        <fullName evidence="1">Uncharacterized protein</fullName>
    </submittedName>
</protein>
<dbReference type="AlphaFoldDB" id="A0A5N5MLQ6"/>
<organism evidence="1 2">
    <name type="scientific">Salix brachista</name>
    <dbReference type="NCBI Taxonomy" id="2182728"/>
    <lineage>
        <taxon>Eukaryota</taxon>
        <taxon>Viridiplantae</taxon>
        <taxon>Streptophyta</taxon>
        <taxon>Embryophyta</taxon>
        <taxon>Tracheophyta</taxon>
        <taxon>Spermatophyta</taxon>
        <taxon>Magnoliopsida</taxon>
        <taxon>eudicotyledons</taxon>
        <taxon>Gunneridae</taxon>
        <taxon>Pentapetalae</taxon>
        <taxon>rosids</taxon>
        <taxon>fabids</taxon>
        <taxon>Malpighiales</taxon>
        <taxon>Salicaceae</taxon>
        <taxon>Saliceae</taxon>
        <taxon>Salix</taxon>
    </lineage>
</organism>
<sequence>MQLEKGRSEASTWICAETELRLIYFGVWDNFGQIIGLKKIEKMPVKRLLAEIRPFGQLQRRCPLLAEIPGDFSPARLLPFEKMGVLGRWVQGETWDWTPFKSAFEKHLQGAFQKTPFGSNFK</sequence>
<proteinExistence type="predicted"/>